<dbReference type="Proteomes" id="UP000827724">
    <property type="component" value="Unassembled WGS sequence"/>
</dbReference>
<comment type="caution">
    <text evidence="2">The sequence shown here is derived from an EMBL/GenBank/DDBJ whole genome shotgun (WGS) entry which is preliminary data.</text>
</comment>
<evidence type="ECO:0000313" key="3">
    <source>
        <dbReference type="Proteomes" id="UP000827724"/>
    </source>
</evidence>
<keyword evidence="3" id="KW-1185">Reference proteome</keyword>
<feature type="compositionally biased region" description="Basic residues" evidence="1">
    <location>
        <begin position="62"/>
        <end position="76"/>
    </location>
</feature>
<dbReference type="AlphaFoldDB" id="A0A9P8QP09"/>
<sequence>MALVIGLIAVTVLAISSIDRHQERKGRRGRKGLNGQHIYDDDYDVAPPYAADPPPQASSGRRLWRRISKRARKIERRARQGDEAMAGSSYTRHTAEGPEEGDPWRDAQSRDQRQAEGLPTYEQAARRAGKP</sequence>
<accession>A0A9P8QP09</accession>
<organism evidence="2 3">
    <name type="scientific">Trichoderma cornu-damae</name>
    <dbReference type="NCBI Taxonomy" id="654480"/>
    <lineage>
        <taxon>Eukaryota</taxon>
        <taxon>Fungi</taxon>
        <taxon>Dikarya</taxon>
        <taxon>Ascomycota</taxon>
        <taxon>Pezizomycotina</taxon>
        <taxon>Sordariomycetes</taxon>
        <taxon>Hypocreomycetidae</taxon>
        <taxon>Hypocreales</taxon>
        <taxon>Hypocreaceae</taxon>
        <taxon>Trichoderma</taxon>
    </lineage>
</organism>
<evidence type="ECO:0000256" key="1">
    <source>
        <dbReference type="SAM" id="MobiDB-lite"/>
    </source>
</evidence>
<gene>
    <name evidence="2" type="ORF">Trco_002266</name>
</gene>
<evidence type="ECO:0000313" key="2">
    <source>
        <dbReference type="EMBL" id="KAH6608920.1"/>
    </source>
</evidence>
<name>A0A9P8QP09_9HYPO</name>
<feature type="region of interest" description="Disordered" evidence="1">
    <location>
        <begin position="19"/>
        <end position="131"/>
    </location>
</feature>
<proteinExistence type="predicted"/>
<feature type="compositionally biased region" description="Basic and acidic residues" evidence="1">
    <location>
        <begin position="102"/>
        <end position="114"/>
    </location>
</feature>
<reference evidence="2" key="1">
    <citation type="submission" date="2021-08" db="EMBL/GenBank/DDBJ databases">
        <title>Chromosome-Level Trichoderma cornu-damae using Hi-C Data.</title>
        <authorList>
            <person name="Kim C.S."/>
        </authorList>
    </citation>
    <scope>NUCLEOTIDE SEQUENCE</scope>
    <source>
        <strain evidence="2">KA19-0412C</strain>
    </source>
</reference>
<dbReference type="EMBL" id="JAIWOZ010000002">
    <property type="protein sequence ID" value="KAH6608920.1"/>
    <property type="molecule type" value="Genomic_DNA"/>
</dbReference>
<protein>
    <submittedName>
        <fullName evidence="2">Uncharacterized protein</fullName>
    </submittedName>
</protein>